<dbReference type="InterPro" id="IPR023772">
    <property type="entry name" value="DNA-bd_HTH_TetR-type_CS"/>
</dbReference>
<feature type="DNA-binding region" description="H-T-H motif" evidence="2">
    <location>
        <begin position="26"/>
        <end position="45"/>
    </location>
</feature>
<dbReference type="EMBL" id="ADXF01000788">
    <property type="protein sequence ID" value="EFR87203.1"/>
    <property type="molecule type" value="Genomic_DNA"/>
</dbReference>
<dbReference type="PANTHER" id="PTHR43479">
    <property type="entry name" value="ACREF/ENVCD OPERON REPRESSOR-RELATED"/>
    <property type="match status" value="1"/>
</dbReference>
<protein>
    <submittedName>
        <fullName evidence="4">TetR family transcriptional regulator</fullName>
    </submittedName>
</protein>
<feature type="domain" description="HTH tetR-type" evidence="3">
    <location>
        <begin position="3"/>
        <end position="63"/>
    </location>
</feature>
<comment type="caution">
    <text evidence="4">The sequence shown here is derived from an EMBL/GenBank/DDBJ whole genome shotgun (WGS) entry which is preliminary data.</text>
</comment>
<keyword evidence="5" id="KW-1185">Reference proteome</keyword>
<sequence>MMDEKRLKILEAAMEEFTEKGYQAASTNKICAKAGVSKGLIFHYFGSKEKLYIAAVSYAVDFATNEVSLDGEHWSDFVEMAIWSTKMKLDFNRKFPAVFGLIMQAYGNPPVELKGKLEGFFDKAIERSEAQMNQVLSEMKLKKDVNMDAARKVMAALFKHITETSTVYLQSHPNATMEDFVPLANDFTEMMRIVEFGICEEKKDLGE</sequence>
<reference evidence="4 5" key="1">
    <citation type="journal article" date="2010" name="Microbiol. Resour. Announc.">
        <title>Comparative genomics of the bacterial genus Listeria: Genome evolution is characterized by limited gene acquisition and limited gene loss.</title>
        <authorList>
            <person name="den Bakker H.C."/>
            <person name="Cummings C.A."/>
            <person name="Ferreira V."/>
            <person name="Vatta P."/>
            <person name="Orsi R.H."/>
            <person name="Degoricija L."/>
            <person name="Barker M."/>
            <person name="Petrauskene O."/>
            <person name="Furtado M.R."/>
            <person name="Wiedmann M."/>
        </authorList>
    </citation>
    <scope>NUCLEOTIDE SEQUENCE [LARGE SCALE GENOMIC DNA]</scope>
    <source>
        <strain evidence="4 5">FSL S4-120</strain>
    </source>
</reference>
<evidence type="ECO:0000259" key="3">
    <source>
        <dbReference type="PROSITE" id="PS50977"/>
    </source>
</evidence>
<dbReference type="Proteomes" id="UP000003412">
    <property type="component" value="Chromosome"/>
</dbReference>
<dbReference type="PROSITE" id="PS01081">
    <property type="entry name" value="HTH_TETR_1"/>
    <property type="match status" value="1"/>
</dbReference>
<accession>A0ABN0BVY3</accession>
<evidence type="ECO:0000313" key="4">
    <source>
        <dbReference type="EMBL" id="EFR87203.1"/>
    </source>
</evidence>
<dbReference type="Gene3D" id="1.10.10.60">
    <property type="entry name" value="Homeodomain-like"/>
    <property type="match status" value="1"/>
</dbReference>
<dbReference type="PANTHER" id="PTHR43479:SF11">
    <property type="entry name" value="ACREF_ENVCD OPERON REPRESSOR-RELATED"/>
    <property type="match status" value="1"/>
</dbReference>
<evidence type="ECO:0000256" key="2">
    <source>
        <dbReference type="PROSITE-ProRule" id="PRU00335"/>
    </source>
</evidence>
<dbReference type="SUPFAM" id="SSF48498">
    <property type="entry name" value="Tetracyclin repressor-like, C-terminal domain"/>
    <property type="match status" value="1"/>
</dbReference>
<gene>
    <name evidence="4" type="ORF">NT05LM_2306</name>
</gene>
<keyword evidence="1 2" id="KW-0238">DNA-binding</keyword>
<organism evidence="4 5">
    <name type="scientific">Listeria marthii FSL S4-120</name>
    <dbReference type="NCBI Taxonomy" id="702457"/>
    <lineage>
        <taxon>Bacteria</taxon>
        <taxon>Bacillati</taxon>
        <taxon>Bacillota</taxon>
        <taxon>Bacilli</taxon>
        <taxon>Bacillales</taxon>
        <taxon>Listeriaceae</taxon>
        <taxon>Listeria</taxon>
    </lineage>
</organism>
<dbReference type="InterPro" id="IPR001647">
    <property type="entry name" value="HTH_TetR"/>
</dbReference>
<dbReference type="SUPFAM" id="SSF46689">
    <property type="entry name" value="Homeodomain-like"/>
    <property type="match status" value="1"/>
</dbReference>
<dbReference type="InterPro" id="IPR009057">
    <property type="entry name" value="Homeodomain-like_sf"/>
</dbReference>
<evidence type="ECO:0000313" key="5">
    <source>
        <dbReference type="Proteomes" id="UP000003412"/>
    </source>
</evidence>
<dbReference type="Pfam" id="PF00440">
    <property type="entry name" value="TetR_N"/>
    <property type="match status" value="1"/>
</dbReference>
<evidence type="ECO:0000256" key="1">
    <source>
        <dbReference type="ARBA" id="ARBA00023125"/>
    </source>
</evidence>
<dbReference type="PROSITE" id="PS50977">
    <property type="entry name" value="HTH_TETR_2"/>
    <property type="match status" value="1"/>
</dbReference>
<dbReference type="InterPro" id="IPR050624">
    <property type="entry name" value="HTH-type_Tx_Regulator"/>
</dbReference>
<dbReference type="PRINTS" id="PR00455">
    <property type="entry name" value="HTHTETR"/>
</dbReference>
<dbReference type="Gene3D" id="1.10.357.10">
    <property type="entry name" value="Tetracycline Repressor, domain 2"/>
    <property type="match status" value="1"/>
</dbReference>
<proteinExistence type="predicted"/>
<name>A0ABN0BVY3_9LIST</name>
<dbReference type="InterPro" id="IPR036271">
    <property type="entry name" value="Tet_transcr_reg_TetR-rel_C_sf"/>
</dbReference>